<dbReference type="InterPro" id="IPR058792">
    <property type="entry name" value="Beta-barrel_RND_2"/>
</dbReference>
<dbReference type="PANTHER" id="PTHR30469">
    <property type="entry name" value="MULTIDRUG RESISTANCE PROTEIN MDTA"/>
    <property type="match status" value="1"/>
</dbReference>
<organism evidence="7 8">
    <name type="scientific">Paludisphaera mucosa</name>
    <dbReference type="NCBI Taxonomy" id="3030827"/>
    <lineage>
        <taxon>Bacteria</taxon>
        <taxon>Pseudomonadati</taxon>
        <taxon>Planctomycetota</taxon>
        <taxon>Planctomycetia</taxon>
        <taxon>Isosphaerales</taxon>
        <taxon>Isosphaeraceae</taxon>
        <taxon>Paludisphaera</taxon>
    </lineage>
</organism>
<evidence type="ECO:0000313" key="7">
    <source>
        <dbReference type="EMBL" id="MDG3008367.1"/>
    </source>
</evidence>
<evidence type="ECO:0000313" key="8">
    <source>
        <dbReference type="Proteomes" id="UP001216907"/>
    </source>
</evidence>
<feature type="domain" description="CusB-like beta-barrel" evidence="5">
    <location>
        <begin position="313"/>
        <end position="382"/>
    </location>
</feature>
<dbReference type="Gene3D" id="2.40.420.20">
    <property type="match status" value="1"/>
</dbReference>
<evidence type="ECO:0000256" key="1">
    <source>
        <dbReference type="ARBA" id="ARBA00009477"/>
    </source>
</evidence>
<protein>
    <submittedName>
        <fullName evidence="7">Efflux RND transporter periplasmic adaptor subunit</fullName>
    </submittedName>
</protein>
<evidence type="ECO:0000259" key="5">
    <source>
        <dbReference type="Pfam" id="PF25954"/>
    </source>
</evidence>
<dbReference type="Gene3D" id="2.40.30.170">
    <property type="match status" value="1"/>
</dbReference>
<dbReference type="EMBL" id="JARRAG010000005">
    <property type="protein sequence ID" value="MDG3008367.1"/>
    <property type="molecule type" value="Genomic_DNA"/>
</dbReference>
<name>A0ABT6FLA9_9BACT</name>
<dbReference type="InterPro" id="IPR058625">
    <property type="entry name" value="MdtA-like_BSH"/>
</dbReference>
<dbReference type="PANTHER" id="PTHR30469:SF37">
    <property type="entry name" value="RAGD PROTEIN"/>
    <property type="match status" value="1"/>
</dbReference>
<evidence type="ECO:0000259" key="4">
    <source>
        <dbReference type="Pfam" id="PF25917"/>
    </source>
</evidence>
<keyword evidence="2" id="KW-0175">Coiled coil</keyword>
<dbReference type="Gene3D" id="2.40.50.100">
    <property type="match status" value="2"/>
</dbReference>
<dbReference type="NCBIfam" id="TIGR01730">
    <property type="entry name" value="RND_mfp"/>
    <property type="match status" value="1"/>
</dbReference>
<dbReference type="RefSeq" id="WP_277861114.1">
    <property type="nucleotide sequence ID" value="NZ_JARRAG010000002.1"/>
</dbReference>
<evidence type="ECO:0000256" key="2">
    <source>
        <dbReference type="SAM" id="Coils"/>
    </source>
</evidence>
<feature type="coiled-coil region" evidence="2">
    <location>
        <begin position="225"/>
        <end position="252"/>
    </location>
</feature>
<dbReference type="Pfam" id="PF25954">
    <property type="entry name" value="Beta-barrel_RND_2"/>
    <property type="match status" value="1"/>
</dbReference>
<proteinExistence type="inferred from homology"/>
<dbReference type="InterPro" id="IPR006143">
    <property type="entry name" value="RND_pump_MFP"/>
</dbReference>
<feature type="domain" description="Multidrug resistance protein MdtA-like barrel-sandwich hybrid" evidence="4">
    <location>
        <begin position="91"/>
        <end position="296"/>
    </location>
</feature>
<feature type="region of interest" description="Disordered" evidence="3">
    <location>
        <begin position="451"/>
        <end position="484"/>
    </location>
</feature>
<dbReference type="Pfam" id="PF25917">
    <property type="entry name" value="BSH_RND"/>
    <property type="match status" value="1"/>
</dbReference>
<keyword evidence="8" id="KW-1185">Reference proteome</keyword>
<reference evidence="7 8" key="1">
    <citation type="submission" date="2023-03" db="EMBL/GenBank/DDBJ databases">
        <title>Paludisphaera mucosa sp. nov. a novel planctomycete from northern fen.</title>
        <authorList>
            <person name="Ivanova A."/>
        </authorList>
    </citation>
    <scope>NUCLEOTIDE SEQUENCE [LARGE SCALE GENOMIC DNA]</scope>
    <source>
        <strain evidence="7 8">Pla2</strain>
    </source>
</reference>
<evidence type="ECO:0000256" key="3">
    <source>
        <dbReference type="SAM" id="MobiDB-lite"/>
    </source>
</evidence>
<sequence length="484" mass="51158">MSSTVEVEAGEASRGGKRSWRKPILATAAIGLAGAALSWHFASRRGEVRPAPTQDESRASVEPVAVRVVRLSEGGIQRTSSQIGTVQPYQEADLYAKVSGYLAKLHVDYGDSVKAGQLLAEIDDPEIVEEANRAAADLEQAEAAVVQAEAFVESAAADRAAFATAVEQARAEVDRYASMRTYHEKKFARYRDLVAKQAIPQQIADEEEEGYESARASELGSRKGVLNAEAQLAAAAARVKKSQADVVEARANVDVARSKLAKARVLVAYTKITAPFDGVVTRRNVFPGAFIRSAEEGGVTPLLAIARIDEVRVVTQVPDRDVAWTDVGDAAEVTLDALAGQVFKGTVSRFAQSEDPTTRTMHTEIDLPNPEGKIRPGMYGVASILLDRESKGSTLPASVLVGESKGGKADVYVVKDGVARKTRVEIGADDGLRVQILSGMSPEDQAILNTGAVGDGTPVRVAPAAGPTRQADSQAAAGGGPHHG</sequence>
<accession>A0ABT6FLA9</accession>
<comment type="caution">
    <text evidence="7">The sequence shown here is derived from an EMBL/GenBank/DDBJ whole genome shotgun (WGS) entry which is preliminary data.</text>
</comment>
<dbReference type="EMBL" id="JARRAG010000002">
    <property type="protein sequence ID" value="MDG3004761.1"/>
    <property type="molecule type" value="Genomic_DNA"/>
</dbReference>
<gene>
    <name evidence="6" type="ORF">PZE19_13315</name>
    <name evidence="7" type="ORF">PZE19_31750</name>
</gene>
<dbReference type="SUPFAM" id="SSF111369">
    <property type="entry name" value="HlyD-like secretion proteins"/>
    <property type="match status" value="2"/>
</dbReference>
<dbReference type="Proteomes" id="UP001216907">
    <property type="component" value="Unassembled WGS sequence"/>
</dbReference>
<evidence type="ECO:0000313" key="6">
    <source>
        <dbReference type="EMBL" id="MDG3004761.1"/>
    </source>
</evidence>
<comment type="similarity">
    <text evidence="1">Belongs to the membrane fusion protein (MFP) (TC 8.A.1) family.</text>
</comment>